<gene>
    <name evidence="1" type="ORF">VSU01S_18170</name>
</gene>
<name>A0A511QSP0_9VIBR</name>
<evidence type="ECO:0000313" key="1">
    <source>
        <dbReference type="EMBL" id="GEM79572.1"/>
    </source>
</evidence>
<dbReference type="AlphaFoldDB" id="A0A511QSP0"/>
<evidence type="ECO:0008006" key="3">
    <source>
        <dbReference type="Google" id="ProtNLM"/>
    </source>
</evidence>
<dbReference type="EMBL" id="BJXK01000006">
    <property type="protein sequence ID" value="GEM79572.1"/>
    <property type="molecule type" value="Genomic_DNA"/>
</dbReference>
<dbReference type="Pfam" id="PF11185">
    <property type="entry name" value="DUF2971"/>
    <property type="match status" value="1"/>
</dbReference>
<organism evidence="1 2">
    <name type="scientific">Vibrio superstes NBRC 103154</name>
    <dbReference type="NCBI Taxonomy" id="1219062"/>
    <lineage>
        <taxon>Bacteria</taxon>
        <taxon>Pseudomonadati</taxon>
        <taxon>Pseudomonadota</taxon>
        <taxon>Gammaproteobacteria</taxon>
        <taxon>Vibrionales</taxon>
        <taxon>Vibrionaceae</taxon>
        <taxon>Vibrio</taxon>
    </lineage>
</organism>
<sequence length="253" mass="29464">MSELGFDTVYRYRSVSVDTLMEISTASFFASKPEFFNDPFDCGLQWLESSDEELREHLLYLDKDVNEEQLNELRDVSLSFQKTVSDEISNLGVTCFTTDPLQPLMWAHYADCHRGLCIGYAREGILANEKHFKSVKYDRPKKVTLNAIQLFRDSLESLSQALDNIVFRKLPEWSYENEWRLMVMRPEDRVISLNSTVESVTFGLKCPLKDINQVLNILRLHYFTGITKFYKVVIDENGDLTRKSIEIPKKEFT</sequence>
<evidence type="ECO:0000313" key="2">
    <source>
        <dbReference type="Proteomes" id="UP000321113"/>
    </source>
</evidence>
<keyword evidence="2" id="KW-1185">Reference proteome</keyword>
<dbReference type="Proteomes" id="UP000321113">
    <property type="component" value="Unassembled WGS sequence"/>
</dbReference>
<proteinExistence type="predicted"/>
<comment type="caution">
    <text evidence="1">The sequence shown here is derived from an EMBL/GenBank/DDBJ whole genome shotgun (WGS) entry which is preliminary data.</text>
</comment>
<accession>A0A511QSP0</accession>
<protein>
    <recommendedName>
        <fullName evidence="3">DUF2971 domain-containing protein</fullName>
    </recommendedName>
</protein>
<dbReference type="OrthoDB" id="4119964at2"/>
<reference evidence="1 2" key="1">
    <citation type="submission" date="2019-07" db="EMBL/GenBank/DDBJ databases">
        <title>Whole genome shotgun sequence of Vibrio superstes NBRC 103154.</title>
        <authorList>
            <person name="Hosoyama A."/>
            <person name="Uohara A."/>
            <person name="Ohji S."/>
            <person name="Ichikawa N."/>
        </authorList>
    </citation>
    <scope>NUCLEOTIDE SEQUENCE [LARGE SCALE GENOMIC DNA]</scope>
    <source>
        <strain evidence="1 2">NBRC 103154</strain>
    </source>
</reference>
<dbReference type="InterPro" id="IPR021352">
    <property type="entry name" value="DUF2971"/>
</dbReference>
<dbReference type="RefSeq" id="WP_147094839.1">
    <property type="nucleotide sequence ID" value="NZ_BJXK01000006.1"/>
</dbReference>